<dbReference type="EMBL" id="CP002347">
    <property type="protein sequence ID" value="ADR18103.1"/>
    <property type="molecule type" value="Genomic_DNA"/>
</dbReference>
<gene>
    <name evidence="1" type="ordered locus">Calni_0190</name>
</gene>
<organism evidence="1 2">
    <name type="scientific">Calditerrivibrio nitroreducens (strain DSM 19672 / NBRC 101217 / Yu37-1)</name>
    <dbReference type="NCBI Taxonomy" id="768670"/>
    <lineage>
        <taxon>Bacteria</taxon>
        <taxon>Pseudomonadati</taxon>
        <taxon>Deferribacterota</taxon>
        <taxon>Deferribacteres</taxon>
        <taxon>Deferribacterales</taxon>
        <taxon>Calditerrivibrionaceae</taxon>
    </lineage>
</organism>
<sequence precursor="true">MRKIAIFLVMIFIDGSIFASSKESNYEVFAQKCSSCHGLEIIEKKQKSREEWKNTIKRMEKYGAKFDGKQGQILEYLVNKK</sequence>
<keyword evidence="2" id="KW-1185">Reference proteome</keyword>
<dbReference type="STRING" id="768670.Calni_0190"/>
<dbReference type="RefSeq" id="WP_013450320.1">
    <property type="nucleotide sequence ID" value="NC_014758.1"/>
</dbReference>
<protein>
    <recommendedName>
        <fullName evidence="3">Quinohemoprotein amine dehydrogenase alpha subunit haem binding domain-containing protein</fullName>
    </recommendedName>
</protein>
<proteinExistence type="predicted"/>
<dbReference type="SUPFAM" id="SSF46626">
    <property type="entry name" value="Cytochrome c"/>
    <property type="match status" value="1"/>
</dbReference>
<reference evidence="1 2" key="2">
    <citation type="journal article" date="2011" name="Stand. Genomic Sci.">
        <title>Complete genome sequence of Calditerrivibrio nitroreducens type strain (Yu37-1).</title>
        <authorList>
            <person name="Pitluck S."/>
            <person name="Sikorski J."/>
            <person name="Zeytun A."/>
            <person name="Lapidus A."/>
            <person name="Nolan M."/>
            <person name="Lucas S."/>
            <person name="Hammon N."/>
            <person name="Deshpande S."/>
            <person name="Cheng J.F."/>
            <person name="Tapia R."/>
            <person name="Han C."/>
            <person name="Goodwin L."/>
            <person name="Liolios K."/>
            <person name="Pagani I."/>
            <person name="Ivanova N."/>
            <person name="Mavromatis K."/>
            <person name="Pati A."/>
            <person name="Chen A."/>
            <person name="Palaniappan K."/>
            <person name="Hauser L."/>
            <person name="Chang Y.J."/>
            <person name="Jeffries C.D."/>
            <person name="Detter J.C."/>
            <person name="Brambilla E."/>
            <person name="Djao O.D."/>
            <person name="Rohde M."/>
            <person name="Spring S."/>
            <person name="Goker M."/>
            <person name="Woyke T."/>
            <person name="Bristow J."/>
            <person name="Eisen J.A."/>
            <person name="Markowitz V."/>
            <person name="Hugenholtz P."/>
            <person name="Kyrpides N.C."/>
            <person name="Klenk H.P."/>
            <person name="Land M."/>
        </authorList>
    </citation>
    <scope>NUCLEOTIDE SEQUENCE [LARGE SCALE GENOMIC DNA]</scope>
    <source>
        <strain evidence="2">DSM 19672 / NBRC 101217 / Yu37-1</strain>
    </source>
</reference>
<evidence type="ECO:0008006" key="3">
    <source>
        <dbReference type="Google" id="ProtNLM"/>
    </source>
</evidence>
<dbReference type="InterPro" id="IPR036909">
    <property type="entry name" value="Cyt_c-like_dom_sf"/>
</dbReference>
<evidence type="ECO:0000313" key="1">
    <source>
        <dbReference type="EMBL" id="ADR18103.1"/>
    </source>
</evidence>
<name>E4TJ67_CALNY</name>
<evidence type="ECO:0000313" key="2">
    <source>
        <dbReference type="Proteomes" id="UP000007039"/>
    </source>
</evidence>
<dbReference type="Proteomes" id="UP000007039">
    <property type="component" value="Chromosome"/>
</dbReference>
<reference key="1">
    <citation type="submission" date="2010-11" db="EMBL/GenBank/DDBJ databases">
        <title>The complete genome of chromosome of Calditerrivibrio nitroreducens DSM 19672.</title>
        <authorList>
            <consortium name="US DOE Joint Genome Institute (JGI-PGF)"/>
            <person name="Lucas S."/>
            <person name="Copeland A."/>
            <person name="Lapidus A."/>
            <person name="Bruce D."/>
            <person name="Goodwin L."/>
            <person name="Pitluck S."/>
            <person name="Kyrpides N."/>
            <person name="Mavromatis K."/>
            <person name="Ivanova N."/>
            <person name="Mikhailova N."/>
            <person name="Zeytun A."/>
            <person name="Brettin T."/>
            <person name="Detter J.C."/>
            <person name="Tapia R."/>
            <person name="Han C."/>
            <person name="Land M."/>
            <person name="Hauser L."/>
            <person name="Markowitz V."/>
            <person name="Cheng J.-F."/>
            <person name="Hugenholtz P."/>
            <person name="Woyke T."/>
            <person name="Wu D."/>
            <person name="Spring S."/>
            <person name="Schroeder M."/>
            <person name="Brambilla E."/>
            <person name="Klenk H.-P."/>
            <person name="Eisen J.A."/>
        </authorList>
    </citation>
    <scope>NUCLEOTIDE SEQUENCE [LARGE SCALE GENOMIC DNA]</scope>
    <source>
        <strain>DSM 19672</strain>
    </source>
</reference>
<dbReference type="HOGENOM" id="CLU_195143_0_0_0"/>
<dbReference type="GO" id="GO:0020037">
    <property type="term" value="F:heme binding"/>
    <property type="evidence" value="ECO:0007669"/>
    <property type="project" value="InterPro"/>
</dbReference>
<dbReference type="AlphaFoldDB" id="E4TJ67"/>
<dbReference type="OrthoDB" id="258660at2"/>
<accession>E4TJ67</accession>
<dbReference type="GO" id="GO:0009055">
    <property type="term" value="F:electron transfer activity"/>
    <property type="evidence" value="ECO:0007669"/>
    <property type="project" value="InterPro"/>
</dbReference>
<dbReference type="Gene3D" id="1.10.760.10">
    <property type="entry name" value="Cytochrome c-like domain"/>
    <property type="match status" value="1"/>
</dbReference>
<dbReference type="KEGG" id="cni:Calni_0190"/>